<evidence type="ECO:0000313" key="1">
    <source>
        <dbReference type="EMBL" id="KAK7861154.1"/>
    </source>
</evidence>
<comment type="caution">
    <text evidence="1">The sequence shown here is derived from an EMBL/GenBank/DDBJ whole genome shotgun (WGS) entry which is preliminary data.</text>
</comment>
<protein>
    <submittedName>
        <fullName evidence="1">Uncharacterized protein</fullName>
    </submittedName>
</protein>
<organism evidence="1">
    <name type="scientific">Quercus suber</name>
    <name type="common">Cork oak</name>
    <dbReference type="NCBI Taxonomy" id="58331"/>
    <lineage>
        <taxon>Eukaryota</taxon>
        <taxon>Viridiplantae</taxon>
        <taxon>Streptophyta</taxon>
        <taxon>Embryophyta</taxon>
        <taxon>Tracheophyta</taxon>
        <taxon>Spermatophyta</taxon>
        <taxon>Magnoliopsida</taxon>
        <taxon>eudicotyledons</taxon>
        <taxon>Gunneridae</taxon>
        <taxon>Pentapetalae</taxon>
        <taxon>rosids</taxon>
        <taxon>fabids</taxon>
        <taxon>Fagales</taxon>
        <taxon>Fagaceae</taxon>
        <taxon>Quercus</taxon>
    </lineage>
</organism>
<reference evidence="1" key="1">
    <citation type="submission" date="2017-12" db="EMBL/GenBank/DDBJ databases">
        <authorList>
            <person name="Barbosa P."/>
            <person name="Usie A."/>
            <person name="Ramos A.M."/>
        </authorList>
    </citation>
    <scope>NUCLEOTIDE SEQUENCE</scope>
    <source>
        <strain evidence="1">HL8</strain>
        <tissue evidence="1">Leaves</tissue>
    </source>
</reference>
<reference evidence="1" key="2">
    <citation type="journal article" date="2018" name="Sci. Data">
        <title>The draft genome sequence of cork oak.</title>
        <authorList>
            <person name="Ramos A.M."/>
            <person name="Usie A."/>
            <person name="Barbosa P."/>
            <person name="Barros P.M."/>
            <person name="Capote T."/>
            <person name="Chaves I."/>
            <person name="Simoes F."/>
            <person name="Abreu I."/>
            <person name="Carrasquinho I."/>
            <person name="Faro C."/>
            <person name="Guimaraes J.B."/>
            <person name="Mendonca D."/>
            <person name="Nobrega F."/>
            <person name="Rodrigues L."/>
            <person name="Saibo N.J.M."/>
            <person name="Varela M.C."/>
            <person name="Egas C."/>
            <person name="Matos J."/>
            <person name="Miguel C.M."/>
            <person name="Oliveira M.M."/>
            <person name="Ricardo C.P."/>
            <person name="Goncalves S."/>
        </authorList>
    </citation>
    <scope>NUCLEOTIDE SEQUENCE [LARGE SCALE GENOMIC DNA]</scope>
    <source>
        <strain evidence="1">HL8</strain>
    </source>
</reference>
<gene>
    <name evidence="1" type="ORF">CFP56_024318</name>
</gene>
<accession>A0AAW0MGF1</accession>
<feature type="non-terminal residue" evidence="1">
    <location>
        <position position="1"/>
    </location>
</feature>
<name>A0AAW0MGF1_QUESU</name>
<dbReference type="EMBL" id="PKMF04000003">
    <property type="protein sequence ID" value="KAK7861154.1"/>
    <property type="molecule type" value="Genomic_DNA"/>
</dbReference>
<sequence length="61" mass="6943">ANRITPSEMRRSRTVALDSDILSKNRYSDDHDACLSYDLFDANLTPLGWNQCMKALKILPT</sequence>
<proteinExistence type="predicted"/>
<dbReference type="AlphaFoldDB" id="A0AAW0MGF1"/>
<reference evidence="1" key="3">
    <citation type="submission" date="2023-07" db="EMBL/GenBank/DDBJ databases">
        <title>An improved reference 1 genome and first organelle genomes of Quercus suber.</title>
        <authorList>
            <consortium name="Genosuber Consortium"/>
            <person name="Usie A."/>
            <person name="Serra O."/>
            <person name="Barros P."/>
        </authorList>
    </citation>
    <scope>NUCLEOTIDE SEQUENCE</scope>
    <source>
        <strain evidence="1">HL8</strain>
        <tissue evidence="1">Leaves</tissue>
    </source>
</reference>